<keyword evidence="2" id="KW-1185">Reference proteome</keyword>
<evidence type="ECO:0000313" key="2">
    <source>
        <dbReference type="Proteomes" id="UP000325563"/>
    </source>
</evidence>
<dbReference type="EMBL" id="CP023692">
    <property type="protein sequence ID" value="QEV49030.1"/>
    <property type="molecule type" value="Genomic_DNA"/>
</dbReference>
<dbReference type="GeneID" id="95615101"/>
<reference evidence="1 2" key="1">
    <citation type="submission" date="2017-09" db="EMBL/GenBank/DDBJ databases">
        <authorList>
            <person name="Lee N."/>
            <person name="Cho B.-K."/>
        </authorList>
    </citation>
    <scope>NUCLEOTIDE SEQUENCE [LARGE SCALE GENOMIC DNA]</scope>
    <source>
        <strain evidence="1 2">ATCC 27476</strain>
    </source>
</reference>
<sequence>MLAEAWPNGAAFVWETSDQRLCHVSYGLMSERACASNPLDPPVRTPTGVSPVATLFTDGWVQLFAADHAEVISATCGSEPVEVRRVGTAAGGARTLYTVRFPDYTKGSVGLRLSHDGTTAEDRLRLGDVGERSCEPVA</sequence>
<organism evidence="1 2">
    <name type="scientific">Streptomyces vinaceus</name>
    <dbReference type="NCBI Taxonomy" id="1960"/>
    <lineage>
        <taxon>Bacteria</taxon>
        <taxon>Bacillati</taxon>
        <taxon>Actinomycetota</taxon>
        <taxon>Actinomycetes</taxon>
        <taxon>Kitasatosporales</taxon>
        <taxon>Streptomycetaceae</taxon>
        <taxon>Streptomyces</taxon>
    </lineage>
</organism>
<dbReference type="KEGG" id="svn:CP980_31675"/>
<evidence type="ECO:0000313" key="1">
    <source>
        <dbReference type="EMBL" id="QEV49030.1"/>
    </source>
</evidence>
<dbReference type="Proteomes" id="UP000325563">
    <property type="component" value="Chromosome"/>
</dbReference>
<dbReference type="RefSeq" id="WP_150529682.1">
    <property type="nucleotide sequence ID" value="NZ_BNBW01000003.1"/>
</dbReference>
<gene>
    <name evidence="1" type="ORF">CP980_31675</name>
</gene>
<dbReference type="AlphaFoldDB" id="A0A5J6JDT8"/>
<proteinExistence type="predicted"/>
<accession>A0A5J6JDT8</accession>
<name>A0A5J6JDT8_STRVI</name>
<protein>
    <submittedName>
        <fullName evidence="1">Uncharacterized protein</fullName>
    </submittedName>
</protein>